<evidence type="ECO:0000313" key="2">
    <source>
        <dbReference type="EMBL" id="RGD61996.1"/>
    </source>
</evidence>
<reference evidence="2 3" key="1">
    <citation type="submission" date="2018-08" db="EMBL/GenBank/DDBJ databases">
        <title>Diversity &amp; Physiological Properties of Lignin-Decomposing Actinobacteria from Soil.</title>
        <authorList>
            <person name="Roh S.G."/>
            <person name="Kim S.B."/>
        </authorList>
    </citation>
    <scope>NUCLEOTIDE SEQUENCE [LARGE SCALE GENOMIC DNA]</scope>
    <source>
        <strain evidence="2 3">MMS17-GH009</strain>
    </source>
</reference>
<dbReference type="Proteomes" id="UP000263377">
    <property type="component" value="Unassembled WGS sequence"/>
</dbReference>
<protein>
    <submittedName>
        <fullName evidence="2">Uncharacterized protein</fullName>
    </submittedName>
</protein>
<feature type="region of interest" description="Disordered" evidence="1">
    <location>
        <begin position="69"/>
        <end position="89"/>
    </location>
</feature>
<feature type="compositionally biased region" description="Basic and acidic residues" evidence="1">
    <location>
        <begin position="74"/>
        <end position="89"/>
    </location>
</feature>
<accession>A0A373A1G8</accession>
<dbReference type="EMBL" id="QVIG01000001">
    <property type="protein sequence ID" value="RGD61996.1"/>
    <property type="molecule type" value="Genomic_DNA"/>
</dbReference>
<sequence>MLGLVLKVAMSEAVEACLEGEAADEADLLLRIGWPIAVPVLRAIGKRLRRALCARRRWAVPVGQGPVSPGGRGVVREGADGEAADRQHE</sequence>
<comment type="caution">
    <text evidence="2">The sequence shown here is derived from an EMBL/GenBank/DDBJ whole genome shotgun (WGS) entry which is preliminary data.</text>
</comment>
<evidence type="ECO:0000313" key="3">
    <source>
        <dbReference type="Proteomes" id="UP000263377"/>
    </source>
</evidence>
<keyword evidence="3" id="KW-1185">Reference proteome</keyword>
<gene>
    <name evidence="2" type="ORF">DR950_33460</name>
</gene>
<organism evidence="2 3">
    <name type="scientific">Kitasatospora xanthocidica</name>
    <dbReference type="NCBI Taxonomy" id="83382"/>
    <lineage>
        <taxon>Bacteria</taxon>
        <taxon>Bacillati</taxon>
        <taxon>Actinomycetota</taxon>
        <taxon>Actinomycetes</taxon>
        <taxon>Kitasatosporales</taxon>
        <taxon>Streptomycetaceae</taxon>
        <taxon>Kitasatospora</taxon>
    </lineage>
</organism>
<name>A0A373A1G8_9ACTN</name>
<dbReference type="AlphaFoldDB" id="A0A373A1G8"/>
<proteinExistence type="predicted"/>
<evidence type="ECO:0000256" key="1">
    <source>
        <dbReference type="SAM" id="MobiDB-lite"/>
    </source>
</evidence>